<feature type="transmembrane region" description="Helical" evidence="9">
    <location>
        <begin position="226"/>
        <end position="246"/>
    </location>
</feature>
<keyword evidence="12" id="KW-1185">Reference proteome</keyword>
<evidence type="ECO:0000256" key="6">
    <source>
        <dbReference type="ARBA" id="ARBA00022927"/>
    </source>
</evidence>
<dbReference type="SUPFAM" id="SSF161098">
    <property type="entry name" value="MetI-like"/>
    <property type="match status" value="1"/>
</dbReference>
<feature type="transmembrane region" description="Helical" evidence="9">
    <location>
        <begin position="57"/>
        <end position="75"/>
    </location>
</feature>
<feature type="transmembrane region" description="Helical" evidence="9">
    <location>
        <begin position="252"/>
        <end position="269"/>
    </location>
</feature>
<dbReference type="EMBL" id="VZDO01000015">
    <property type="protein sequence ID" value="KAB0677690.1"/>
    <property type="molecule type" value="Genomic_DNA"/>
</dbReference>
<feature type="domain" description="ABC transmembrane type-1" evidence="10">
    <location>
        <begin position="187"/>
        <end position="383"/>
    </location>
</feature>
<dbReference type="AlphaFoldDB" id="A0A7V7PLX5"/>
<evidence type="ECO:0000313" key="12">
    <source>
        <dbReference type="Proteomes" id="UP000432089"/>
    </source>
</evidence>
<dbReference type="GO" id="GO:0015833">
    <property type="term" value="P:peptide transport"/>
    <property type="evidence" value="ECO:0007669"/>
    <property type="project" value="UniProtKB-KW"/>
</dbReference>
<keyword evidence="3" id="KW-1003">Cell membrane</keyword>
<dbReference type="Proteomes" id="UP000432089">
    <property type="component" value="Unassembled WGS sequence"/>
</dbReference>
<dbReference type="InterPro" id="IPR050366">
    <property type="entry name" value="BP-dependent_transpt_permease"/>
</dbReference>
<evidence type="ECO:0000259" key="10">
    <source>
        <dbReference type="PROSITE" id="PS50928"/>
    </source>
</evidence>
<keyword evidence="2 9" id="KW-0813">Transport</keyword>
<accession>A0A7V7PLX5</accession>
<feature type="transmembrane region" description="Helical" evidence="9">
    <location>
        <begin position="310"/>
        <end position="339"/>
    </location>
</feature>
<comment type="similarity">
    <text evidence="9">Belongs to the binding-protein-dependent transport system permease family.</text>
</comment>
<comment type="subcellular location">
    <subcellularLocation>
        <location evidence="1 9">Cell membrane</location>
        <topology evidence="1 9">Multi-pass membrane protein</topology>
    </subcellularLocation>
</comment>
<keyword evidence="4 9" id="KW-0812">Transmembrane</keyword>
<feature type="transmembrane region" description="Helical" evidence="9">
    <location>
        <begin position="189"/>
        <end position="214"/>
    </location>
</feature>
<dbReference type="PANTHER" id="PTHR43386">
    <property type="entry name" value="OLIGOPEPTIDE TRANSPORT SYSTEM PERMEASE PROTEIN APPC"/>
    <property type="match status" value="1"/>
</dbReference>
<keyword evidence="5" id="KW-0571">Peptide transport</keyword>
<organism evidence="11 12">
    <name type="scientific">Plantimonas leprariae</name>
    <dbReference type="NCBI Taxonomy" id="2615207"/>
    <lineage>
        <taxon>Bacteria</taxon>
        <taxon>Pseudomonadati</taxon>
        <taxon>Pseudomonadota</taxon>
        <taxon>Alphaproteobacteria</taxon>
        <taxon>Hyphomicrobiales</taxon>
        <taxon>Aurantimonadaceae</taxon>
        <taxon>Plantimonas</taxon>
    </lineage>
</organism>
<dbReference type="InterPro" id="IPR025966">
    <property type="entry name" value="OppC_N"/>
</dbReference>
<gene>
    <name evidence="11" type="ORF">F6X38_17035</name>
</gene>
<dbReference type="Gene3D" id="1.10.3720.10">
    <property type="entry name" value="MetI-like"/>
    <property type="match status" value="1"/>
</dbReference>
<evidence type="ECO:0000313" key="11">
    <source>
        <dbReference type="EMBL" id="KAB0677690.1"/>
    </source>
</evidence>
<dbReference type="GO" id="GO:0005886">
    <property type="term" value="C:plasma membrane"/>
    <property type="evidence" value="ECO:0007669"/>
    <property type="project" value="UniProtKB-SubCell"/>
</dbReference>
<reference evidence="11 12" key="1">
    <citation type="submission" date="2019-09" db="EMBL/GenBank/DDBJ databases">
        <title>YIM 132180 draft genome.</title>
        <authorList>
            <person name="Zhang K."/>
        </authorList>
    </citation>
    <scope>NUCLEOTIDE SEQUENCE [LARGE SCALE GENOMIC DNA]</scope>
    <source>
        <strain evidence="11 12">YIM 132180</strain>
    </source>
</reference>
<keyword evidence="6" id="KW-0653">Protein transport</keyword>
<sequence>MTLLDAKTTLTDAHAVLHPKELVEEDTLLADAAAPAANVRSRSYAGLVWRRFRRNPLGLIGLALVALLILTALFADFLSPYAPNARNADAIYLPPQDLNFRAEDGFHIIPFTHPITFDLDPNTFQLVPTVDTATRCQPAFLGKGWSYSFFGLSFERHLLAAPEGCSFHVLGTDRDGRDMLSRLLVGSRLTLLMAALVVTISVTVGTLVGILSGYLGGRGDEWIQRVVEFVLALPELPLYFALVVVIPRNTDALVVFFGLGLILSALRWAQLAREVRGKTLLVSRLDYIAAAEAIGASTPRILLKHILPNVLGHVIVSTTLMIPTIVLLESFLSFLGVGVRPPLVSWGMLLNAASDLQTLGSYPWVLVPIGAILVAVLGFNMLGDALRDAIDPYST</sequence>
<evidence type="ECO:0000256" key="8">
    <source>
        <dbReference type="ARBA" id="ARBA00023136"/>
    </source>
</evidence>
<keyword evidence="7 9" id="KW-1133">Transmembrane helix</keyword>
<comment type="caution">
    <text evidence="11">The sequence shown here is derived from an EMBL/GenBank/DDBJ whole genome shotgun (WGS) entry which is preliminary data.</text>
</comment>
<feature type="transmembrane region" description="Helical" evidence="9">
    <location>
        <begin position="359"/>
        <end position="379"/>
    </location>
</feature>
<evidence type="ECO:0000256" key="9">
    <source>
        <dbReference type="RuleBase" id="RU363032"/>
    </source>
</evidence>
<evidence type="ECO:0000256" key="1">
    <source>
        <dbReference type="ARBA" id="ARBA00004651"/>
    </source>
</evidence>
<evidence type="ECO:0000256" key="7">
    <source>
        <dbReference type="ARBA" id="ARBA00022989"/>
    </source>
</evidence>
<dbReference type="Pfam" id="PF12911">
    <property type="entry name" value="OppC_N"/>
    <property type="match status" value="1"/>
</dbReference>
<dbReference type="PROSITE" id="PS50928">
    <property type="entry name" value="ABC_TM1"/>
    <property type="match status" value="1"/>
</dbReference>
<protein>
    <submittedName>
        <fullName evidence="11">ABC transporter permease</fullName>
    </submittedName>
</protein>
<dbReference type="PANTHER" id="PTHR43386:SF1">
    <property type="entry name" value="D,D-DIPEPTIDE TRANSPORT SYSTEM PERMEASE PROTEIN DDPC-RELATED"/>
    <property type="match status" value="1"/>
</dbReference>
<name>A0A7V7PLX5_9HYPH</name>
<dbReference type="InterPro" id="IPR035906">
    <property type="entry name" value="MetI-like_sf"/>
</dbReference>
<dbReference type="RefSeq" id="WP_150971729.1">
    <property type="nucleotide sequence ID" value="NZ_VZDO01000015.1"/>
</dbReference>
<proteinExistence type="inferred from homology"/>
<keyword evidence="8 9" id="KW-0472">Membrane</keyword>
<evidence type="ECO:0000256" key="4">
    <source>
        <dbReference type="ARBA" id="ARBA00022692"/>
    </source>
</evidence>
<dbReference type="CDD" id="cd06261">
    <property type="entry name" value="TM_PBP2"/>
    <property type="match status" value="1"/>
</dbReference>
<evidence type="ECO:0000256" key="2">
    <source>
        <dbReference type="ARBA" id="ARBA00022448"/>
    </source>
</evidence>
<evidence type="ECO:0000256" key="3">
    <source>
        <dbReference type="ARBA" id="ARBA00022475"/>
    </source>
</evidence>
<dbReference type="InterPro" id="IPR000515">
    <property type="entry name" value="MetI-like"/>
</dbReference>
<dbReference type="GO" id="GO:0015031">
    <property type="term" value="P:protein transport"/>
    <property type="evidence" value="ECO:0007669"/>
    <property type="project" value="UniProtKB-KW"/>
</dbReference>
<evidence type="ECO:0000256" key="5">
    <source>
        <dbReference type="ARBA" id="ARBA00022856"/>
    </source>
</evidence>
<dbReference type="GO" id="GO:0055085">
    <property type="term" value="P:transmembrane transport"/>
    <property type="evidence" value="ECO:0007669"/>
    <property type="project" value="InterPro"/>
</dbReference>
<dbReference type="Pfam" id="PF00528">
    <property type="entry name" value="BPD_transp_1"/>
    <property type="match status" value="1"/>
</dbReference>